<organism evidence="1 2">
    <name type="scientific">Spirulina subsalsa FACHB-351</name>
    <dbReference type="NCBI Taxonomy" id="234711"/>
    <lineage>
        <taxon>Bacteria</taxon>
        <taxon>Bacillati</taxon>
        <taxon>Cyanobacteriota</taxon>
        <taxon>Cyanophyceae</taxon>
        <taxon>Spirulinales</taxon>
        <taxon>Spirulinaceae</taxon>
        <taxon>Spirulina</taxon>
    </lineage>
</organism>
<evidence type="ECO:0000313" key="2">
    <source>
        <dbReference type="Proteomes" id="UP001526426"/>
    </source>
</evidence>
<dbReference type="InterPro" id="IPR029787">
    <property type="entry name" value="Nucleotide_cyclase"/>
</dbReference>
<dbReference type="CDD" id="cd07302">
    <property type="entry name" value="CHD"/>
    <property type="match status" value="1"/>
</dbReference>
<protein>
    <recommendedName>
        <fullName evidence="3">Adenylate cyclase</fullName>
    </recommendedName>
</protein>
<dbReference type="InterPro" id="IPR001054">
    <property type="entry name" value="A/G_cyclase"/>
</dbReference>
<dbReference type="SUPFAM" id="SSF46458">
    <property type="entry name" value="Globin-like"/>
    <property type="match status" value="1"/>
</dbReference>
<dbReference type="InterPro" id="IPR009050">
    <property type="entry name" value="Globin-like_sf"/>
</dbReference>
<reference evidence="1 2" key="1">
    <citation type="submission" date="2021-08" db="EMBL/GenBank/DDBJ databases">
        <title>Draft genome sequence of Spirulina subsalsa with high tolerance to salinity and hype-accumulation of phycocyanin.</title>
        <authorList>
            <person name="Pei H."/>
            <person name="Jiang L."/>
        </authorList>
    </citation>
    <scope>NUCLEOTIDE SEQUENCE [LARGE SCALE GENOMIC DNA]</scope>
    <source>
        <strain evidence="1 2">FACHB-351</strain>
    </source>
</reference>
<dbReference type="Gene3D" id="3.30.70.1230">
    <property type="entry name" value="Nucleotide cyclase"/>
    <property type="match status" value="1"/>
</dbReference>
<accession>A0ABT3L5X4</accession>
<dbReference type="PANTHER" id="PTHR43336">
    <property type="entry name" value="OXYGEN SENSOR HISTIDINE KINASE RESPONSE REGULATOR DEVS/DOSS"/>
    <property type="match status" value="1"/>
</dbReference>
<comment type="caution">
    <text evidence="1">The sequence shown here is derived from an EMBL/GenBank/DDBJ whole genome shotgun (WGS) entry which is preliminary data.</text>
</comment>
<evidence type="ECO:0000313" key="1">
    <source>
        <dbReference type="EMBL" id="MCW6036504.1"/>
    </source>
</evidence>
<dbReference type="SUPFAM" id="SSF55073">
    <property type="entry name" value="Nucleotide cyclase"/>
    <property type="match status" value="1"/>
</dbReference>
<gene>
    <name evidence="1" type="ORF">K4A83_09525</name>
</gene>
<dbReference type="EMBL" id="JAIHOM010000038">
    <property type="protein sequence ID" value="MCW6036504.1"/>
    <property type="molecule type" value="Genomic_DNA"/>
</dbReference>
<evidence type="ECO:0008006" key="3">
    <source>
        <dbReference type="Google" id="ProtNLM"/>
    </source>
</evidence>
<dbReference type="InterPro" id="IPR012292">
    <property type="entry name" value="Globin/Proto"/>
</dbReference>
<dbReference type="Gene3D" id="1.10.490.10">
    <property type="entry name" value="Globins"/>
    <property type="match status" value="1"/>
</dbReference>
<dbReference type="Proteomes" id="UP001526426">
    <property type="component" value="Unassembled WGS sequence"/>
</dbReference>
<dbReference type="PANTHER" id="PTHR43336:SF3">
    <property type="entry name" value="GUANYLATE CYCLASE DOMAIN-CONTAINING PROTEIN"/>
    <property type="match status" value="1"/>
</dbReference>
<sequence length="203" mass="23189">MLGTVGSANRMENTVISDAVNLASRIEQLTKIYGVPLLISDSTFKQLNTGLDYIREIDHVKVKGKSQGVTIYEVFAADPLPIREKKQQTLTLFEQAIEQYRLLCFDVAEPLFSQCLTLNPFDKVAKVYLNRCQEEYYHFKVSLLEESFVILKQNSDKFTTIFYSYLFEKAPETKAMFAHTDMTKRKDSGRGVDKSGKMAKVTQ</sequence>
<name>A0ABT3L5X4_9CYAN</name>
<keyword evidence="2" id="KW-1185">Reference proteome</keyword>
<proteinExistence type="predicted"/>